<dbReference type="SUPFAM" id="SSF51735">
    <property type="entry name" value="NAD(P)-binding Rossmann-fold domains"/>
    <property type="match status" value="1"/>
</dbReference>
<keyword evidence="8" id="KW-1185">Reference proteome</keyword>
<dbReference type="Proteomes" id="UP000552045">
    <property type="component" value="Unassembled WGS sequence"/>
</dbReference>
<name>A0A7Y9EVM6_9MICO</name>
<dbReference type="Pfam" id="PF02737">
    <property type="entry name" value="3HCDH_N"/>
    <property type="match status" value="1"/>
</dbReference>
<evidence type="ECO:0000313" key="8">
    <source>
        <dbReference type="Proteomes" id="UP000552045"/>
    </source>
</evidence>
<sequence>MSAAAPAPEAVGVIGGGRMGSGIAHAFLMAGSTVRLVERDAESSGRAREAVRRALARSAEHGSAAGMTAMAAPDDVLDERFTIATDLDALAGYGLVIEAVPEDHGLKHDALTRAASVLADDAVLATNTSSMSIDALAAGLARPQRFLGLHFFNPVPASALVEIVRGAATDESVIARCRGWIDALGKSAVVVRDSPGFASSRLGVALGLEAIRMLEEGVASAADIDTAMVRGYRHPLGPLRTTDLVGLEVRLAIAEQLATTLGARFEPPALLRRMVAEGRLGRKSGQGFYHWDEEER</sequence>
<accession>A0A7Y9EVM6</accession>
<reference evidence="7 8" key="1">
    <citation type="submission" date="2020-07" db="EMBL/GenBank/DDBJ databases">
        <title>Sequencing the genomes of 1000 actinobacteria strains.</title>
        <authorList>
            <person name="Klenk H.-P."/>
        </authorList>
    </citation>
    <scope>NUCLEOTIDE SEQUENCE [LARGE SCALE GENOMIC DNA]</scope>
    <source>
        <strain evidence="7 8">DSM 22185</strain>
    </source>
</reference>
<proteinExistence type="inferred from homology"/>
<dbReference type="InterPro" id="IPR008927">
    <property type="entry name" value="6-PGluconate_DH-like_C_sf"/>
</dbReference>
<organism evidence="7 8">
    <name type="scientific">Microbacterium pseudoresistens</name>
    <dbReference type="NCBI Taxonomy" id="640634"/>
    <lineage>
        <taxon>Bacteria</taxon>
        <taxon>Bacillati</taxon>
        <taxon>Actinomycetota</taxon>
        <taxon>Actinomycetes</taxon>
        <taxon>Micrococcales</taxon>
        <taxon>Microbacteriaceae</taxon>
        <taxon>Microbacterium</taxon>
    </lineage>
</organism>
<evidence type="ECO:0000259" key="5">
    <source>
        <dbReference type="Pfam" id="PF00725"/>
    </source>
</evidence>
<dbReference type="PANTHER" id="PTHR48075">
    <property type="entry name" value="3-HYDROXYACYL-COA DEHYDROGENASE FAMILY PROTEIN"/>
    <property type="match status" value="1"/>
</dbReference>
<dbReference type="Pfam" id="PF00725">
    <property type="entry name" value="3HCDH"/>
    <property type="match status" value="1"/>
</dbReference>
<evidence type="ECO:0000256" key="1">
    <source>
        <dbReference type="ARBA" id="ARBA00005086"/>
    </source>
</evidence>
<comment type="caution">
    <text evidence="7">The sequence shown here is derived from an EMBL/GenBank/DDBJ whole genome shotgun (WGS) entry which is preliminary data.</text>
</comment>
<dbReference type="GO" id="GO:0006631">
    <property type="term" value="P:fatty acid metabolic process"/>
    <property type="evidence" value="ECO:0007669"/>
    <property type="project" value="InterPro"/>
</dbReference>
<dbReference type="InterPro" id="IPR013328">
    <property type="entry name" value="6PGD_dom2"/>
</dbReference>
<gene>
    <name evidence="7" type="ORF">BKA02_001850</name>
</gene>
<evidence type="ECO:0000256" key="2">
    <source>
        <dbReference type="ARBA" id="ARBA00009463"/>
    </source>
</evidence>
<dbReference type="InterPro" id="IPR006176">
    <property type="entry name" value="3-OHacyl-CoA_DH_NAD-bd"/>
</dbReference>
<comment type="similarity">
    <text evidence="2">Belongs to the 3-hydroxyacyl-CoA dehydrogenase family.</text>
</comment>
<dbReference type="PANTHER" id="PTHR48075:SF5">
    <property type="entry name" value="3-HYDROXYBUTYRYL-COA DEHYDROGENASE"/>
    <property type="match status" value="1"/>
</dbReference>
<dbReference type="PIRSF" id="PIRSF000105">
    <property type="entry name" value="HCDH"/>
    <property type="match status" value="1"/>
</dbReference>
<evidence type="ECO:0000256" key="4">
    <source>
        <dbReference type="PIRSR" id="PIRSR000105-1"/>
    </source>
</evidence>
<dbReference type="GO" id="GO:0008691">
    <property type="term" value="F:3-hydroxybutyryl-CoA dehydrogenase activity"/>
    <property type="evidence" value="ECO:0007669"/>
    <property type="project" value="UniProtKB-EC"/>
</dbReference>
<dbReference type="GO" id="GO:0070403">
    <property type="term" value="F:NAD+ binding"/>
    <property type="evidence" value="ECO:0007669"/>
    <property type="project" value="InterPro"/>
</dbReference>
<evidence type="ECO:0000256" key="3">
    <source>
        <dbReference type="ARBA" id="ARBA00023002"/>
    </source>
</evidence>
<dbReference type="InterPro" id="IPR022694">
    <property type="entry name" value="3-OHacyl-CoA_DH"/>
</dbReference>
<evidence type="ECO:0000313" key="7">
    <source>
        <dbReference type="EMBL" id="NYD54795.1"/>
    </source>
</evidence>
<dbReference type="SUPFAM" id="SSF48179">
    <property type="entry name" value="6-phosphogluconate dehydrogenase C-terminal domain-like"/>
    <property type="match status" value="1"/>
</dbReference>
<feature type="domain" description="3-hydroxyacyl-CoA dehydrogenase NAD binding" evidence="6">
    <location>
        <begin position="11"/>
        <end position="193"/>
    </location>
</feature>
<comment type="pathway">
    <text evidence="1">Lipid metabolism; butanoate metabolism.</text>
</comment>
<feature type="domain" description="3-hydroxyacyl-CoA dehydrogenase C-terminal" evidence="5">
    <location>
        <begin position="196"/>
        <end position="291"/>
    </location>
</feature>
<protein>
    <submittedName>
        <fullName evidence="7">3-hydroxybutyryl-CoA dehydrogenase</fullName>
        <ecNumber evidence="7">1.1.1.157</ecNumber>
    </submittedName>
</protein>
<dbReference type="InterPro" id="IPR006108">
    <property type="entry name" value="3HC_DH_C"/>
</dbReference>
<feature type="site" description="Important for catalytic activity" evidence="4">
    <location>
        <position position="150"/>
    </location>
</feature>
<dbReference type="InterPro" id="IPR036291">
    <property type="entry name" value="NAD(P)-bd_dom_sf"/>
</dbReference>
<dbReference type="EC" id="1.1.1.157" evidence="7"/>
<dbReference type="Gene3D" id="1.10.1040.10">
    <property type="entry name" value="N-(1-d-carboxylethyl)-l-norvaline Dehydrogenase, domain 2"/>
    <property type="match status" value="1"/>
</dbReference>
<dbReference type="EMBL" id="JACCBH010000001">
    <property type="protein sequence ID" value="NYD54795.1"/>
    <property type="molecule type" value="Genomic_DNA"/>
</dbReference>
<dbReference type="AlphaFoldDB" id="A0A7Y9EVM6"/>
<dbReference type="Gene3D" id="3.40.50.720">
    <property type="entry name" value="NAD(P)-binding Rossmann-like Domain"/>
    <property type="match status" value="1"/>
</dbReference>
<evidence type="ECO:0000259" key="6">
    <source>
        <dbReference type="Pfam" id="PF02737"/>
    </source>
</evidence>
<keyword evidence="3 7" id="KW-0560">Oxidoreductase</keyword>
<dbReference type="RefSeq" id="WP_179433384.1">
    <property type="nucleotide sequence ID" value="NZ_BAABLC010000002.1"/>
</dbReference>